<feature type="domain" description="Ribosome maturation factor RimP N-terminal" evidence="4">
    <location>
        <begin position="16"/>
        <end position="83"/>
    </location>
</feature>
<dbReference type="InterPro" id="IPR028989">
    <property type="entry name" value="RimP_N"/>
</dbReference>
<sequence length="157" mass="17131">MALTAKNIREMAEASLPEGDLFIVDVAVSDSPARPKITVLADGEQGITIDQCATISRRINAKIAEAYGEELAYVLEVSSPGVDFPLTQPQQFKRNTGRSLKVKLQDGTEKTGKLEEVTDTGLHLMEEVKQKGKKVTYVPVQIPFGDIVKANVVISFK</sequence>
<dbReference type="InterPro" id="IPR036847">
    <property type="entry name" value="RimP_C_sf"/>
</dbReference>
<evidence type="ECO:0000256" key="3">
    <source>
        <dbReference type="HAMAP-Rule" id="MF_01077"/>
    </source>
</evidence>
<evidence type="ECO:0000313" key="7">
    <source>
        <dbReference type="Proteomes" id="UP000244225"/>
    </source>
</evidence>
<dbReference type="HAMAP" id="MF_01077">
    <property type="entry name" value="RimP"/>
    <property type="match status" value="1"/>
</dbReference>
<organism evidence="6 7">
    <name type="scientific">Pontibacter mucosus</name>
    <dbReference type="NCBI Taxonomy" id="1649266"/>
    <lineage>
        <taxon>Bacteria</taxon>
        <taxon>Pseudomonadati</taxon>
        <taxon>Bacteroidota</taxon>
        <taxon>Cytophagia</taxon>
        <taxon>Cytophagales</taxon>
        <taxon>Hymenobacteraceae</taxon>
        <taxon>Pontibacter</taxon>
    </lineage>
</organism>
<dbReference type="InterPro" id="IPR003728">
    <property type="entry name" value="Ribosome_maturation_RimP"/>
</dbReference>
<keyword evidence="1 3" id="KW-0963">Cytoplasm</keyword>
<dbReference type="PANTHER" id="PTHR33867:SF1">
    <property type="entry name" value="RIBOSOME MATURATION FACTOR RIMP"/>
    <property type="match status" value="1"/>
</dbReference>
<dbReference type="InterPro" id="IPR035956">
    <property type="entry name" value="RimP_N_sf"/>
</dbReference>
<dbReference type="InterPro" id="IPR028998">
    <property type="entry name" value="RimP_C"/>
</dbReference>
<name>A0A2T5YDI2_9BACT</name>
<reference evidence="6 7" key="1">
    <citation type="submission" date="2018-04" db="EMBL/GenBank/DDBJ databases">
        <title>Genomic Encyclopedia of Archaeal and Bacterial Type Strains, Phase II (KMG-II): from individual species to whole genera.</title>
        <authorList>
            <person name="Goeker M."/>
        </authorList>
    </citation>
    <scope>NUCLEOTIDE SEQUENCE [LARGE SCALE GENOMIC DNA]</scope>
    <source>
        <strain evidence="6 7">DSM 100162</strain>
    </source>
</reference>
<comment type="function">
    <text evidence="3">Required for maturation of 30S ribosomal subunits.</text>
</comment>
<comment type="similarity">
    <text evidence="3">Belongs to the RimP family.</text>
</comment>
<evidence type="ECO:0000259" key="5">
    <source>
        <dbReference type="Pfam" id="PF17384"/>
    </source>
</evidence>
<dbReference type="Proteomes" id="UP000244225">
    <property type="component" value="Unassembled WGS sequence"/>
</dbReference>
<dbReference type="PANTHER" id="PTHR33867">
    <property type="entry name" value="RIBOSOME MATURATION FACTOR RIMP"/>
    <property type="match status" value="1"/>
</dbReference>
<dbReference type="GO" id="GO:0006412">
    <property type="term" value="P:translation"/>
    <property type="evidence" value="ECO:0007669"/>
    <property type="project" value="TreeGrafter"/>
</dbReference>
<dbReference type="CDD" id="cd01734">
    <property type="entry name" value="YlxS_C"/>
    <property type="match status" value="1"/>
</dbReference>
<dbReference type="RefSeq" id="WP_245905174.1">
    <property type="nucleotide sequence ID" value="NZ_QBKI01000010.1"/>
</dbReference>
<dbReference type="GO" id="GO:0005829">
    <property type="term" value="C:cytosol"/>
    <property type="evidence" value="ECO:0007669"/>
    <property type="project" value="TreeGrafter"/>
</dbReference>
<proteinExistence type="inferred from homology"/>
<comment type="subcellular location">
    <subcellularLocation>
        <location evidence="3">Cytoplasm</location>
    </subcellularLocation>
</comment>
<keyword evidence="7" id="KW-1185">Reference proteome</keyword>
<feature type="domain" description="Ribosome maturation factor RimP C-terminal" evidence="5">
    <location>
        <begin position="86"/>
        <end position="156"/>
    </location>
</feature>
<dbReference type="AlphaFoldDB" id="A0A2T5YDI2"/>
<protein>
    <recommendedName>
        <fullName evidence="3">Ribosome maturation factor RimP</fullName>
    </recommendedName>
</protein>
<dbReference type="Pfam" id="PF17384">
    <property type="entry name" value="DUF150_C"/>
    <property type="match status" value="1"/>
</dbReference>
<keyword evidence="2 3" id="KW-0690">Ribosome biogenesis</keyword>
<accession>A0A2T5YDI2</accession>
<evidence type="ECO:0000313" key="6">
    <source>
        <dbReference type="EMBL" id="PTX14604.1"/>
    </source>
</evidence>
<evidence type="ECO:0000259" key="4">
    <source>
        <dbReference type="Pfam" id="PF02576"/>
    </source>
</evidence>
<dbReference type="SUPFAM" id="SSF74942">
    <property type="entry name" value="YhbC-like, C-terminal domain"/>
    <property type="match status" value="1"/>
</dbReference>
<dbReference type="Pfam" id="PF02576">
    <property type="entry name" value="RimP_N"/>
    <property type="match status" value="1"/>
</dbReference>
<dbReference type="Gene3D" id="3.30.300.70">
    <property type="entry name" value="RimP-like superfamily, N-terminal"/>
    <property type="match status" value="1"/>
</dbReference>
<dbReference type="SUPFAM" id="SSF75420">
    <property type="entry name" value="YhbC-like, N-terminal domain"/>
    <property type="match status" value="1"/>
</dbReference>
<comment type="caution">
    <text evidence="6">The sequence shown here is derived from an EMBL/GenBank/DDBJ whole genome shotgun (WGS) entry which is preliminary data.</text>
</comment>
<gene>
    <name evidence="3" type="primary">rimP</name>
    <name evidence="6" type="ORF">C8N40_11032</name>
</gene>
<evidence type="ECO:0000256" key="2">
    <source>
        <dbReference type="ARBA" id="ARBA00022517"/>
    </source>
</evidence>
<dbReference type="GO" id="GO:0000028">
    <property type="term" value="P:ribosomal small subunit assembly"/>
    <property type="evidence" value="ECO:0007669"/>
    <property type="project" value="TreeGrafter"/>
</dbReference>
<evidence type="ECO:0000256" key="1">
    <source>
        <dbReference type="ARBA" id="ARBA00022490"/>
    </source>
</evidence>
<dbReference type="EMBL" id="QBKI01000010">
    <property type="protein sequence ID" value="PTX14604.1"/>
    <property type="molecule type" value="Genomic_DNA"/>
</dbReference>